<dbReference type="InterPro" id="IPR038396">
    <property type="entry name" value="SpoIIAA-like_sf"/>
</dbReference>
<name>A0AAE3TZH0_9HYPH</name>
<dbReference type="Pfam" id="PF11964">
    <property type="entry name" value="SpoIIAA-like"/>
    <property type="match status" value="1"/>
</dbReference>
<accession>A0AAE3TZH0</accession>
<evidence type="ECO:0000256" key="1">
    <source>
        <dbReference type="SAM" id="Phobius"/>
    </source>
</evidence>
<protein>
    <submittedName>
        <fullName evidence="2">STAS/SEC14 domain-containing protein</fullName>
    </submittedName>
</protein>
<dbReference type="AlphaFoldDB" id="A0AAE3TZH0"/>
<evidence type="ECO:0000313" key="3">
    <source>
        <dbReference type="Proteomes" id="UP001161580"/>
    </source>
</evidence>
<dbReference type="InterPro" id="IPR021866">
    <property type="entry name" value="SpoIIAA-like"/>
</dbReference>
<reference evidence="2" key="1">
    <citation type="submission" date="2022-03" db="EMBL/GenBank/DDBJ databases">
        <title>Fererhizobium litorale gen. nov., sp. nov., isolated from sandy sediments of the Sea of Japan seashore.</title>
        <authorList>
            <person name="Romanenko L."/>
            <person name="Kurilenko V."/>
            <person name="Otstavnykh N."/>
            <person name="Svetashev V."/>
            <person name="Tekutyeva L."/>
            <person name="Isaeva M."/>
            <person name="Mikhailov V."/>
        </authorList>
    </citation>
    <scope>NUCLEOTIDE SEQUENCE</scope>
    <source>
        <strain evidence="2">KMM 9576</strain>
    </source>
</reference>
<keyword evidence="3" id="KW-1185">Reference proteome</keyword>
<dbReference type="Proteomes" id="UP001161580">
    <property type="component" value="Unassembled WGS sequence"/>
</dbReference>
<dbReference type="InterPro" id="IPR036513">
    <property type="entry name" value="STAS_dom_sf"/>
</dbReference>
<keyword evidence="1" id="KW-1133">Transmembrane helix</keyword>
<comment type="caution">
    <text evidence="2">The sequence shown here is derived from an EMBL/GenBank/DDBJ whole genome shotgun (WGS) entry which is preliminary data.</text>
</comment>
<dbReference type="EMBL" id="JALDYZ010000001">
    <property type="protein sequence ID" value="MDI7920979.1"/>
    <property type="molecule type" value="Genomic_DNA"/>
</dbReference>
<sequence>MLTRLDEMPKGVIGFEAHGKLNARDYEATLIPVVLEALDGDDSRLLFVLGDDFGGFELGEVWDDSTFGLREHFKFDKIAVVTGSSVMAGVIHSLAFLIPADVRVFRSDNREKAQSWLNTCLEA</sequence>
<dbReference type="Gene3D" id="3.40.50.10600">
    <property type="entry name" value="SpoIIaa-like domains"/>
    <property type="match status" value="1"/>
</dbReference>
<dbReference type="SUPFAM" id="SSF52091">
    <property type="entry name" value="SpoIIaa-like"/>
    <property type="match status" value="1"/>
</dbReference>
<gene>
    <name evidence="2" type="ORF">MRS75_02650</name>
</gene>
<feature type="transmembrane region" description="Helical" evidence="1">
    <location>
        <begin position="78"/>
        <end position="98"/>
    </location>
</feature>
<dbReference type="RefSeq" id="WP_311785137.1">
    <property type="nucleotide sequence ID" value="NZ_JALDYY010000001.1"/>
</dbReference>
<proteinExistence type="predicted"/>
<organism evidence="2 3">
    <name type="scientific">Ferirhizobium litorale</name>
    <dbReference type="NCBI Taxonomy" id="2927786"/>
    <lineage>
        <taxon>Bacteria</taxon>
        <taxon>Pseudomonadati</taxon>
        <taxon>Pseudomonadota</taxon>
        <taxon>Alphaproteobacteria</taxon>
        <taxon>Hyphomicrobiales</taxon>
        <taxon>Rhizobiaceae</taxon>
        <taxon>Ferirhizobium</taxon>
    </lineage>
</organism>
<keyword evidence="1" id="KW-0472">Membrane</keyword>
<keyword evidence="1" id="KW-0812">Transmembrane</keyword>
<evidence type="ECO:0000313" key="2">
    <source>
        <dbReference type="EMBL" id="MDI7920979.1"/>
    </source>
</evidence>